<name>A0ABY5P489_9LACT</name>
<keyword evidence="3" id="KW-0804">Transcription</keyword>
<dbReference type="InterPro" id="IPR037171">
    <property type="entry name" value="NagB/RpiA_transferase-like"/>
</dbReference>
<dbReference type="PROSITE" id="PS51000">
    <property type="entry name" value="HTH_DEOR_2"/>
    <property type="match status" value="1"/>
</dbReference>
<dbReference type="Pfam" id="PF00455">
    <property type="entry name" value="DeoRC"/>
    <property type="match status" value="1"/>
</dbReference>
<evidence type="ECO:0000256" key="1">
    <source>
        <dbReference type="ARBA" id="ARBA00023015"/>
    </source>
</evidence>
<dbReference type="InterPro" id="IPR036388">
    <property type="entry name" value="WH-like_DNA-bd_sf"/>
</dbReference>
<dbReference type="SUPFAM" id="SSF46785">
    <property type="entry name" value="Winged helix' DNA-binding domain"/>
    <property type="match status" value="1"/>
</dbReference>
<dbReference type="Proteomes" id="UP001315967">
    <property type="component" value="Chromosome"/>
</dbReference>
<keyword evidence="2 5" id="KW-0238">DNA-binding</keyword>
<accession>A0ABY5P489</accession>
<dbReference type="EMBL" id="CP102453">
    <property type="protein sequence ID" value="UUX33305.1"/>
    <property type="molecule type" value="Genomic_DNA"/>
</dbReference>
<dbReference type="InterPro" id="IPR018356">
    <property type="entry name" value="Tscrpt_reg_HTH_DeoR_CS"/>
</dbReference>
<reference evidence="5 6" key="1">
    <citation type="submission" date="2022-08" db="EMBL/GenBank/DDBJ databases">
        <title>Aerococcaceae sp. nov isolated from spoiled eye mask.</title>
        <authorList>
            <person name="Zhou G."/>
            <person name="Xie X.-B."/>
            <person name="Shi Q.-S."/>
            <person name="Wang Y.-S."/>
            <person name="Wen X."/>
            <person name="Peng H."/>
            <person name="Yang X.-J."/>
            <person name="Tao H.-B."/>
            <person name="Huang X.-M."/>
        </authorList>
    </citation>
    <scope>NUCLEOTIDE SEQUENCE [LARGE SCALE GENOMIC DNA]</scope>
    <source>
        <strain evidence="6">DM20194951</strain>
    </source>
</reference>
<dbReference type="InterPro" id="IPR036390">
    <property type="entry name" value="WH_DNA-bd_sf"/>
</dbReference>
<dbReference type="Gene3D" id="1.10.10.10">
    <property type="entry name" value="Winged helix-like DNA-binding domain superfamily/Winged helix DNA-binding domain"/>
    <property type="match status" value="1"/>
</dbReference>
<dbReference type="PANTHER" id="PTHR30363">
    <property type="entry name" value="HTH-TYPE TRANSCRIPTIONAL REGULATOR SRLR-RELATED"/>
    <property type="match status" value="1"/>
</dbReference>
<dbReference type="InterPro" id="IPR050313">
    <property type="entry name" value="Carb_Metab_HTH_regulators"/>
</dbReference>
<gene>
    <name evidence="5" type="ORF">NRE15_10380</name>
</gene>
<protein>
    <submittedName>
        <fullName evidence="5">DeoR/GlpR family DNA-binding transcription regulator</fullName>
    </submittedName>
</protein>
<dbReference type="Pfam" id="PF08220">
    <property type="entry name" value="HTH_DeoR"/>
    <property type="match status" value="1"/>
</dbReference>
<organism evidence="5 6">
    <name type="scientific">Fundicoccus culcitae</name>
    <dbReference type="NCBI Taxonomy" id="2969821"/>
    <lineage>
        <taxon>Bacteria</taxon>
        <taxon>Bacillati</taxon>
        <taxon>Bacillota</taxon>
        <taxon>Bacilli</taxon>
        <taxon>Lactobacillales</taxon>
        <taxon>Aerococcaceae</taxon>
        <taxon>Fundicoccus</taxon>
    </lineage>
</organism>
<sequence length="248" mass="27801">MLTEERHRIIRSLLMNDSVVKLQDIMDATDASESTVRRDLSQLEESGELVRIHGGAKRIFTVEYEPSVREKIGQFTDEKDRIGRYAASLVEANAFIYIDAGTTTMAMIPYIQALGITVVTNGLEIASELANRDIQTILLGGQVKPKTYAMIGSDTQKQLKQYRFSKAFIGTNGIDSQYGFTTPDIEEANIKQMAINQANQAYILSDSSKFEKVSFCKIVELDDATIITNQLEASTKDKYEKYTKVKEV</sequence>
<dbReference type="InterPro" id="IPR014036">
    <property type="entry name" value="DeoR-like_C"/>
</dbReference>
<dbReference type="RefSeq" id="WP_313792806.1">
    <property type="nucleotide sequence ID" value="NZ_CP102453.1"/>
</dbReference>
<dbReference type="Gene3D" id="3.40.50.1360">
    <property type="match status" value="1"/>
</dbReference>
<dbReference type="PROSITE" id="PS00894">
    <property type="entry name" value="HTH_DEOR_1"/>
    <property type="match status" value="1"/>
</dbReference>
<keyword evidence="6" id="KW-1185">Reference proteome</keyword>
<evidence type="ECO:0000256" key="2">
    <source>
        <dbReference type="ARBA" id="ARBA00023125"/>
    </source>
</evidence>
<evidence type="ECO:0000256" key="3">
    <source>
        <dbReference type="ARBA" id="ARBA00023163"/>
    </source>
</evidence>
<dbReference type="SMART" id="SM00420">
    <property type="entry name" value="HTH_DEOR"/>
    <property type="match status" value="1"/>
</dbReference>
<keyword evidence="1" id="KW-0805">Transcription regulation</keyword>
<dbReference type="SUPFAM" id="SSF100950">
    <property type="entry name" value="NagB/RpiA/CoA transferase-like"/>
    <property type="match status" value="1"/>
</dbReference>
<evidence type="ECO:0000313" key="5">
    <source>
        <dbReference type="EMBL" id="UUX33305.1"/>
    </source>
</evidence>
<dbReference type="PANTHER" id="PTHR30363:SF56">
    <property type="entry name" value="TRANSCRIPTIONAL REGULATOR, DEOR FAMILY"/>
    <property type="match status" value="1"/>
</dbReference>
<dbReference type="GO" id="GO:0003677">
    <property type="term" value="F:DNA binding"/>
    <property type="evidence" value="ECO:0007669"/>
    <property type="project" value="UniProtKB-KW"/>
</dbReference>
<dbReference type="InterPro" id="IPR001034">
    <property type="entry name" value="DeoR_HTH"/>
</dbReference>
<feature type="domain" description="HTH deoR-type" evidence="4">
    <location>
        <begin position="3"/>
        <end position="58"/>
    </location>
</feature>
<evidence type="ECO:0000259" key="4">
    <source>
        <dbReference type="PROSITE" id="PS51000"/>
    </source>
</evidence>
<proteinExistence type="predicted"/>
<evidence type="ECO:0000313" key="6">
    <source>
        <dbReference type="Proteomes" id="UP001315967"/>
    </source>
</evidence>
<dbReference type="SMART" id="SM01134">
    <property type="entry name" value="DeoRC"/>
    <property type="match status" value="1"/>
</dbReference>
<dbReference type="PRINTS" id="PR00037">
    <property type="entry name" value="HTHLACR"/>
</dbReference>